<comment type="caution">
    <text evidence="1">The sequence shown here is derived from an EMBL/GenBank/DDBJ whole genome shotgun (WGS) entry which is preliminary data.</text>
</comment>
<gene>
    <name evidence="1" type="ORF">M091_1060</name>
</gene>
<sequence length="39" mass="4534">MVTPRTLDVKTRQKPSSQYTAYIKQKVNRTAVYMTDKSV</sequence>
<protein>
    <submittedName>
        <fullName evidence="1">Uncharacterized protein</fullName>
    </submittedName>
</protein>
<dbReference type="EMBL" id="JNHK01000089">
    <property type="protein sequence ID" value="KDS36981.1"/>
    <property type="molecule type" value="Genomic_DNA"/>
</dbReference>
<reference evidence="1 2" key="1">
    <citation type="submission" date="2014-04" db="EMBL/GenBank/DDBJ databases">
        <authorList>
            <person name="Sears C."/>
            <person name="Carroll K."/>
            <person name="Sack B.R."/>
            <person name="Qadri F."/>
            <person name="Myers L.L."/>
            <person name="Chung G.-T."/>
            <person name="Escheverria P."/>
            <person name="Fraser C.M."/>
            <person name="Sadzewicz L."/>
            <person name="Shefchek K.A."/>
            <person name="Tallon L."/>
            <person name="Das S.P."/>
            <person name="Daugherty S."/>
            <person name="Mongodin E.F."/>
        </authorList>
    </citation>
    <scope>NUCLEOTIDE SEQUENCE [LARGE SCALE GENOMIC DNA]</scope>
    <source>
        <strain evidence="1 2">3776 D15 i</strain>
    </source>
</reference>
<evidence type="ECO:0000313" key="1">
    <source>
        <dbReference type="EMBL" id="KDS36981.1"/>
    </source>
</evidence>
<accession>A0AB34L7A1</accession>
<evidence type="ECO:0000313" key="2">
    <source>
        <dbReference type="Proteomes" id="UP000027850"/>
    </source>
</evidence>
<dbReference type="Proteomes" id="UP000027850">
    <property type="component" value="Unassembled WGS sequence"/>
</dbReference>
<name>A0AB34L7A1_PARDI</name>
<organism evidence="1 2">
    <name type="scientific">Parabacteroides distasonis str. 3776 D15 i</name>
    <dbReference type="NCBI Taxonomy" id="1339342"/>
    <lineage>
        <taxon>Bacteria</taxon>
        <taxon>Pseudomonadati</taxon>
        <taxon>Bacteroidota</taxon>
        <taxon>Bacteroidia</taxon>
        <taxon>Bacteroidales</taxon>
        <taxon>Tannerellaceae</taxon>
        <taxon>Parabacteroides</taxon>
    </lineage>
</organism>
<dbReference type="AlphaFoldDB" id="A0AB34L7A1"/>
<proteinExistence type="predicted"/>